<gene>
    <name evidence="3" type="ORF">JJ685_04695</name>
</gene>
<evidence type="ECO:0000256" key="2">
    <source>
        <dbReference type="SAM" id="Phobius"/>
    </source>
</evidence>
<sequence>MPHPRKHMKLTGDTHPPEVEDDLGREDEEPLQSAGPVLETATAVEAGGGARALRLAGAGEGYLDQARAQVRSRPLAAAFTAFAVGFALAVVTRSR</sequence>
<keyword evidence="2" id="KW-0472">Membrane</keyword>
<feature type="region of interest" description="Disordered" evidence="1">
    <location>
        <begin position="1"/>
        <end position="33"/>
    </location>
</feature>
<keyword evidence="2" id="KW-0812">Transmembrane</keyword>
<evidence type="ECO:0000313" key="3">
    <source>
        <dbReference type="EMBL" id="MBL0390434.1"/>
    </source>
</evidence>
<dbReference type="Proteomes" id="UP000599109">
    <property type="component" value="Unassembled WGS sequence"/>
</dbReference>
<feature type="transmembrane region" description="Helical" evidence="2">
    <location>
        <begin position="75"/>
        <end position="92"/>
    </location>
</feature>
<comment type="caution">
    <text evidence="3">The sequence shown here is derived from an EMBL/GenBank/DDBJ whole genome shotgun (WGS) entry which is preliminary data.</text>
</comment>
<accession>A0A936YXK8</accession>
<name>A0A936YXK8_9BURK</name>
<keyword evidence="4" id="KW-1185">Reference proteome</keyword>
<evidence type="ECO:0000313" key="4">
    <source>
        <dbReference type="Proteomes" id="UP000599109"/>
    </source>
</evidence>
<protein>
    <recommendedName>
        <fullName evidence="5">DUF883 domain-containing protein</fullName>
    </recommendedName>
</protein>
<reference evidence="3 4" key="1">
    <citation type="journal article" date="2017" name="Int. J. Syst. Evol. Microbiol.">
        <title>Ramlibacter monticola sp. nov., isolated from forest soil.</title>
        <authorList>
            <person name="Chaudhary D.K."/>
            <person name="Kim J."/>
        </authorList>
    </citation>
    <scope>NUCLEOTIDE SEQUENCE [LARGE SCALE GENOMIC DNA]</scope>
    <source>
        <strain evidence="3 4">KACC 19175</strain>
    </source>
</reference>
<proteinExistence type="predicted"/>
<dbReference type="RefSeq" id="WP_201673036.1">
    <property type="nucleotide sequence ID" value="NZ_JAEQNE010000001.1"/>
</dbReference>
<feature type="compositionally biased region" description="Acidic residues" evidence="1">
    <location>
        <begin position="19"/>
        <end position="30"/>
    </location>
</feature>
<dbReference type="EMBL" id="JAEQNE010000001">
    <property type="protein sequence ID" value="MBL0390434.1"/>
    <property type="molecule type" value="Genomic_DNA"/>
</dbReference>
<keyword evidence="2" id="KW-1133">Transmembrane helix</keyword>
<dbReference type="AlphaFoldDB" id="A0A936YXK8"/>
<evidence type="ECO:0000256" key="1">
    <source>
        <dbReference type="SAM" id="MobiDB-lite"/>
    </source>
</evidence>
<organism evidence="3 4">
    <name type="scientific">Ramlibacter monticola</name>
    <dbReference type="NCBI Taxonomy" id="1926872"/>
    <lineage>
        <taxon>Bacteria</taxon>
        <taxon>Pseudomonadati</taxon>
        <taxon>Pseudomonadota</taxon>
        <taxon>Betaproteobacteria</taxon>
        <taxon>Burkholderiales</taxon>
        <taxon>Comamonadaceae</taxon>
        <taxon>Ramlibacter</taxon>
    </lineage>
</organism>
<evidence type="ECO:0008006" key="5">
    <source>
        <dbReference type="Google" id="ProtNLM"/>
    </source>
</evidence>